<evidence type="ECO:0000256" key="1">
    <source>
        <dbReference type="ARBA" id="ARBA00004117"/>
    </source>
</evidence>
<dbReference type="GO" id="GO:0071978">
    <property type="term" value="P:bacterial-type flagellum-dependent swarming motility"/>
    <property type="evidence" value="ECO:0007669"/>
    <property type="project" value="TreeGrafter"/>
</dbReference>
<evidence type="ECO:0000256" key="2">
    <source>
        <dbReference type="ARBA" id="ARBA00004202"/>
    </source>
</evidence>
<gene>
    <name evidence="11" type="primary">fliM_11</name>
    <name evidence="11" type="ORF">GALL_404120</name>
</gene>
<dbReference type="GO" id="GO:0009425">
    <property type="term" value="C:bacterial-type flagellum basal body"/>
    <property type="evidence" value="ECO:0007669"/>
    <property type="project" value="UniProtKB-SubCell"/>
</dbReference>
<keyword evidence="11" id="KW-0966">Cell projection</keyword>
<name>A0A1J5Q2G2_9ZZZZ</name>
<comment type="subcellular location">
    <subcellularLocation>
        <location evidence="1">Bacterial flagellum basal body</location>
    </subcellularLocation>
    <subcellularLocation>
        <location evidence="2">Cell membrane</location>
        <topology evidence="2">Peripheral membrane protein</topology>
    </subcellularLocation>
</comment>
<evidence type="ECO:0000256" key="9">
    <source>
        <dbReference type="ARBA" id="ARBA00023143"/>
    </source>
</evidence>
<keyword evidence="11" id="KW-0969">Cilium</keyword>
<dbReference type="GO" id="GO:0005886">
    <property type="term" value="C:plasma membrane"/>
    <property type="evidence" value="ECO:0007669"/>
    <property type="project" value="UniProtKB-SubCell"/>
</dbReference>
<sequence length="271" mass="29200">MSLETFTRQWATLFTMSLRAVCNVSLKSIQQLTYDEYISSLPDLTAMFLLSMDPLPGSGIVQLSMSSVMTAFDHMLGGSGAANQPARPLTEVESTVIRGVVDRLLHELRYALEALVRFSPEVTGVEHNPQFAQAAAASDLVLVTSFEVHTGIDVSTASICLPFNGIFPYLERAISGPGLGRDASRREAAARAVALRLEEVPVDVAVRFRPTSVLMPEVLDLRVGDVLPLRHPVRDPLTVGAAGITFAHAVPGSEGRRLACLIVTPTEESTS</sequence>
<keyword evidence="8" id="KW-0472">Membrane</keyword>
<dbReference type="GO" id="GO:0050918">
    <property type="term" value="P:positive chemotaxis"/>
    <property type="evidence" value="ECO:0007669"/>
    <property type="project" value="TreeGrafter"/>
</dbReference>
<evidence type="ECO:0000256" key="3">
    <source>
        <dbReference type="ARBA" id="ARBA00011049"/>
    </source>
</evidence>
<dbReference type="SUPFAM" id="SSF101801">
    <property type="entry name" value="Surface presentation of antigens (SPOA)"/>
    <property type="match status" value="1"/>
</dbReference>
<evidence type="ECO:0000256" key="5">
    <source>
        <dbReference type="ARBA" id="ARBA00022475"/>
    </source>
</evidence>
<keyword evidence="9" id="KW-0975">Bacterial flagellum</keyword>
<keyword evidence="11" id="KW-0282">Flagellum</keyword>
<dbReference type="SUPFAM" id="SSF103039">
    <property type="entry name" value="CheC-like"/>
    <property type="match status" value="1"/>
</dbReference>
<comment type="caution">
    <text evidence="11">The sequence shown here is derived from an EMBL/GenBank/DDBJ whole genome shotgun (WGS) entry which is preliminary data.</text>
</comment>
<keyword evidence="7" id="KW-0283">Flagellar rotation</keyword>
<dbReference type="InterPro" id="IPR028976">
    <property type="entry name" value="CheC-like_sf"/>
</dbReference>
<comment type="similarity">
    <text evidence="3">Belongs to the FliM family.</text>
</comment>
<dbReference type="AlphaFoldDB" id="A0A1J5Q2G2"/>
<dbReference type="CDD" id="cd17908">
    <property type="entry name" value="FliM"/>
    <property type="match status" value="1"/>
</dbReference>
<dbReference type="PANTHER" id="PTHR30034:SF6">
    <property type="entry name" value="YOP PROTEINS TRANSLOCATION PROTEIN Q"/>
    <property type="match status" value="1"/>
</dbReference>
<evidence type="ECO:0000256" key="4">
    <source>
        <dbReference type="ARBA" id="ARBA00021898"/>
    </source>
</evidence>
<accession>A0A1J5Q2G2</accession>
<dbReference type="Pfam" id="PF01052">
    <property type="entry name" value="FliMN_C"/>
    <property type="match status" value="1"/>
</dbReference>
<reference evidence="11" key="1">
    <citation type="submission" date="2016-10" db="EMBL/GenBank/DDBJ databases">
        <title>Sequence of Gallionella enrichment culture.</title>
        <authorList>
            <person name="Poehlein A."/>
            <person name="Muehling M."/>
            <person name="Daniel R."/>
        </authorList>
    </citation>
    <scope>NUCLEOTIDE SEQUENCE</scope>
</reference>
<dbReference type="Gene3D" id="2.30.330.10">
    <property type="entry name" value="SpoA-like"/>
    <property type="match status" value="1"/>
</dbReference>
<evidence type="ECO:0000256" key="8">
    <source>
        <dbReference type="ARBA" id="ARBA00023136"/>
    </source>
</evidence>
<dbReference type="Gene3D" id="3.40.1550.10">
    <property type="entry name" value="CheC-like"/>
    <property type="match status" value="1"/>
</dbReference>
<dbReference type="EMBL" id="MLJW01001512">
    <property type="protein sequence ID" value="OIQ77894.1"/>
    <property type="molecule type" value="Genomic_DNA"/>
</dbReference>
<dbReference type="PANTHER" id="PTHR30034">
    <property type="entry name" value="FLAGELLAR MOTOR SWITCH PROTEIN FLIM"/>
    <property type="match status" value="1"/>
</dbReference>
<feature type="domain" description="Flagellar motor switch protein FliN-like C-terminal" evidence="10">
    <location>
        <begin position="196"/>
        <end position="263"/>
    </location>
</feature>
<evidence type="ECO:0000313" key="11">
    <source>
        <dbReference type="EMBL" id="OIQ77894.1"/>
    </source>
</evidence>
<keyword evidence="6" id="KW-0145">Chemotaxis</keyword>
<evidence type="ECO:0000259" key="10">
    <source>
        <dbReference type="Pfam" id="PF01052"/>
    </source>
</evidence>
<dbReference type="InterPro" id="IPR001543">
    <property type="entry name" value="FliN-like_C"/>
</dbReference>
<protein>
    <recommendedName>
        <fullName evidence="4">Flagellar motor switch protein FliM</fullName>
    </recommendedName>
</protein>
<keyword evidence="5" id="KW-1003">Cell membrane</keyword>
<dbReference type="InterPro" id="IPR001689">
    <property type="entry name" value="Flag_FliM"/>
</dbReference>
<dbReference type="Pfam" id="PF02154">
    <property type="entry name" value="FliM"/>
    <property type="match status" value="1"/>
</dbReference>
<evidence type="ECO:0000256" key="6">
    <source>
        <dbReference type="ARBA" id="ARBA00022500"/>
    </source>
</evidence>
<evidence type="ECO:0000256" key="7">
    <source>
        <dbReference type="ARBA" id="ARBA00022779"/>
    </source>
</evidence>
<organism evidence="11">
    <name type="scientific">mine drainage metagenome</name>
    <dbReference type="NCBI Taxonomy" id="410659"/>
    <lineage>
        <taxon>unclassified sequences</taxon>
        <taxon>metagenomes</taxon>
        <taxon>ecological metagenomes</taxon>
    </lineage>
</organism>
<dbReference type="GO" id="GO:0003774">
    <property type="term" value="F:cytoskeletal motor activity"/>
    <property type="evidence" value="ECO:0007669"/>
    <property type="project" value="InterPro"/>
</dbReference>
<dbReference type="PRINTS" id="PR00955">
    <property type="entry name" value="FLGMOTORFLIM"/>
</dbReference>
<dbReference type="InterPro" id="IPR036429">
    <property type="entry name" value="SpoA-like_sf"/>
</dbReference>
<proteinExistence type="inferred from homology"/>